<dbReference type="AlphaFoldDB" id="A0A1H2UCU5"/>
<keyword evidence="2" id="KW-0812">Transmembrane</keyword>
<feature type="transmembrane region" description="Helical" evidence="2">
    <location>
        <begin position="90"/>
        <end position="109"/>
    </location>
</feature>
<proteinExistence type="predicted"/>
<reference evidence="3 4" key="1">
    <citation type="submission" date="2016-10" db="EMBL/GenBank/DDBJ databases">
        <authorList>
            <person name="de Groot N.N."/>
        </authorList>
    </citation>
    <scope>NUCLEOTIDE SEQUENCE [LARGE SCALE GENOMIC DNA]</scope>
    <source>
        <strain evidence="3 4">CPCC 202699</strain>
    </source>
</reference>
<feature type="transmembrane region" description="Helical" evidence="2">
    <location>
        <begin position="56"/>
        <end position="78"/>
    </location>
</feature>
<keyword evidence="2" id="KW-0472">Membrane</keyword>
<name>A0A1H2UCU5_9PSEU</name>
<dbReference type="EMBL" id="FNON01000001">
    <property type="protein sequence ID" value="SDW53920.1"/>
    <property type="molecule type" value="Genomic_DNA"/>
</dbReference>
<dbReference type="RefSeq" id="WP_091286753.1">
    <property type="nucleotide sequence ID" value="NZ_FNON01000001.1"/>
</dbReference>
<evidence type="ECO:0000256" key="2">
    <source>
        <dbReference type="SAM" id="Phobius"/>
    </source>
</evidence>
<protein>
    <submittedName>
        <fullName evidence="3">Uncharacterized protein</fullName>
    </submittedName>
</protein>
<organism evidence="3 4">
    <name type="scientific">Amycolatopsis xylanica</name>
    <dbReference type="NCBI Taxonomy" id="589385"/>
    <lineage>
        <taxon>Bacteria</taxon>
        <taxon>Bacillati</taxon>
        <taxon>Actinomycetota</taxon>
        <taxon>Actinomycetes</taxon>
        <taxon>Pseudonocardiales</taxon>
        <taxon>Pseudonocardiaceae</taxon>
        <taxon>Amycolatopsis</taxon>
    </lineage>
</organism>
<accession>A0A1H2UCU5</accession>
<evidence type="ECO:0000313" key="4">
    <source>
        <dbReference type="Proteomes" id="UP000199515"/>
    </source>
</evidence>
<feature type="region of interest" description="Disordered" evidence="1">
    <location>
        <begin position="1"/>
        <end position="45"/>
    </location>
</feature>
<gene>
    <name evidence="3" type="ORF">SAMN05421504_101850</name>
</gene>
<keyword evidence="4" id="KW-1185">Reference proteome</keyword>
<keyword evidence="2" id="KW-1133">Transmembrane helix</keyword>
<sequence length="132" mass="14928">MSNEDAIRPMTRRQRIERRAGDAKAAPEFLPPTGPRARAREERAKWDSPERRRLDLLVFTMSPLMLVGLAGLVVYHLIDRPSGSFTLDDASVFLRVAGFTIMPVSLMVVRVRARRRVLGRAGTRNESNRSGR</sequence>
<dbReference type="STRING" id="589385.SAMN05421504_101850"/>
<dbReference type="Proteomes" id="UP000199515">
    <property type="component" value="Unassembled WGS sequence"/>
</dbReference>
<evidence type="ECO:0000313" key="3">
    <source>
        <dbReference type="EMBL" id="SDW53920.1"/>
    </source>
</evidence>
<evidence type="ECO:0000256" key="1">
    <source>
        <dbReference type="SAM" id="MobiDB-lite"/>
    </source>
</evidence>